<dbReference type="PANTHER" id="PTHR21648:SF0">
    <property type="entry name" value="RADIAL SPOKE HEAD PROTEIN 3 HOMOLOG"/>
    <property type="match status" value="1"/>
</dbReference>
<keyword evidence="7" id="KW-0206">Cytoskeleton</keyword>
<evidence type="ECO:0000313" key="9">
    <source>
        <dbReference type="EMBL" id="KAK1132345.1"/>
    </source>
</evidence>
<keyword evidence="8" id="KW-0966">Cell projection</keyword>
<evidence type="ECO:0000256" key="1">
    <source>
        <dbReference type="ARBA" id="ARBA00004611"/>
    </source>
</evidence>
<dbReference type="InterPro" id="IPR009290">
    <property type="entry name" value="Radial_spoke_3"/>
</dbReference>
<sequence length="87" mass="9650">MHGKIITHLSQIDGEQSIAARQAEARRRNLARKRAQAQATKALVARVGSPPPVPGRKHEPVQTEVYLEEVGWILYLSDLSKVVIPCN</sequence>
<keyword evidence="5" id="KW-0282">Flagellum</keyword>
<comment type="similarity">
    <text evidence="2">Belongs to the flagellar radial spoke RSP3 family.</text>
</comment>
<keyword evidence="4" id="KW-0597">Phosphoprotein</keyword>
<name>A0AA40KTL9_9HYME</name>
<evidence type="ECO:0000256" key="4">
    <source>
        <dbReference type="ARBA" id="ARBA00022553"/>
    </source>
</evidence>
<comment type="subcellular location">
    <subcellularLocation>
        <location evidence="1">Cytoplasm</location>
        <location evidence="1">Cytoskeleton</location>
        <location evidence="1">Flagellum axoneme</location>
    </subcellularLocation>
</comment>
<dbReference type="GO" id="GO:0005929">
    <property type="term" value="C:cilium"/>
    <property type="evidence" value="ECO:0007669"/>
    <property type="project" value="TreeGrafter"/>
</dbReference>
<evidence type="ECO:0000313" key="10">
    <source>
        <dbReference type="Proteomes" id="UP001177670"/>
    </source>
</evidence>
<evidence type="ECO:0000256" key="2">
    <source>
        <dbReference type="ARBA" id="ARBA00006737"/>
    </source>
</evidence>
<dbReference type="AlphaFoldDB" id="A0AA40KTL9"/>
<evidence type="ECO:0000256" key="7">
    <source>
        <dbReference type="ARBA" id="ARBA00023212"/>
    </source>
</evidence>
<comment type="caution">
    <text evidence="9">The sequence shown here is derived from an EMBL/GenBank/DDBJ whole genome shotgun (WGS) entry which is preliminary data.</text>
</comment>
<gene>
    <name evidence="9" type="ORF">K0M31_016453</name>
</gene>
<keyword evidence="3" id="KW-0963">Cytoplasm</keyword>
<accession>A0AA40KTL9</accession>
<dbReference type="PANTHER" id="PTHR21648">
    <property type="entry name" value="FLAGELLAR RADIAL SPOKE PROTEIN 3"/>
    <property type="match status" value="1"/>
</dbReference>
<reference evidence="9" key="1">
    <citation type="submission" date="2021-10" db="EMBL/GenBank/DDBJ databases">
        <title>Melipona bicolor Genome sequencing and assembly.</title>
        <authorList>
            <person name="Araujo N.S."/>
            <person name="Arias M.C."/>
        </authorList>
    </citation>
    <scope>NUCLEOTIDE SEQUENCE</scope>
    <source>
        <strain evidence="9">USP_2M_L1-L4_2017</strain>
        <tissue evidence="9">Whole body</tissue>
    </source>
</reference>
<dbReference type="Proteomes" id="UP001177670">
    <property type="component" value="Unassembled WGS sequence"/>
</dbReference>
<protein>
    <submittedName>
        <fullName evidence="9">Uncharacterized protein</fullName>
    </submittedName>
</protein>
<evidence type="ECO:0000256" key="5">
    <source>
        <dbReference type="ARBA" id="ARBA00022846"/>
    </source>
</evidence>
<keyword evidence="10" id="KW-1185">Reference proteome</keyword>
<dbReference type="EMBL" id="JAHYIQ010000005">
    <property type="protein sequence ID" value="KAK1132345.1"/>
    <property type="molecule type" value="Genomic_DNA"/>
</dbReference>
<organism evidence="9 10">
    <name type="scientific">Melipona bicolor</name>
    <dbReference type="NCBI Taxonomy" id="60889"/>
    <lineage>
        <taxon>Eukaryota</taxon>
        <taxon>Metazoa</taxon>
        <taxon>Ecdysozoa</taxon>
        <taxon>Arthropoda</taxon>
        <taxon>Hexapoda</taxon>
        <taxon>Insecta</taxon>
        <taxon>Pterygota</taxon>
        <taxon>Neoptera</taxon>
        <taxon>Endopterygota</taxon>
        <taxon>Hymenoptera</taxon>
        <taxon>Apocrita</taxon>
        <taxon>Aculeata</taxon>
        <taxon>Apoidea</taxon>
        <taxon>Anthophila</taxon>
        <taxon>Apidae</taxon>
        <taxon>Melipona</taxon>
    </lineage>
</organism>
<evidence type="ECO:0000256" key="3">
    <source>
        <dbReference type="ARBA" id="ARBA00022490"/>
    </source>
</evidence>
<evidence type="ECO:0000256" key="8">
    <source>
        <dbReference type="ARBA" id="ARBA00023273"/>
    </source>
</evidence>
<keyword evidence="6" id="KW-0969">Cilium</keyword>
<proteinExistence type="inferred from homology"/>
<evidence type="ECO:0000256" key="6">
    <source>
        <dbReference type="ARBA" id="ARBA00023069"/>
    </source>
</evidence>